<evidence type="ECO:0000313" key="7">
    <source>
        <dbReference type="EMBL" id="QPF88872.1"/>
    </source>
</evidence>
<keyword evidence="8" id="KW-1185">Reference proteome</keyword>
<evidence type="ECO:0000259" key="6">
    <source>
        <dbReference type="PROSITE" id="PS51464"/>
    </source>
</evidence>
<sequence length="321" mass="34036">MIDRAGTGAQPSELDRRLAEARQQLAATGLRVANFIDENRQVVLASSAAALGARIGTSDATVLRTIQRLGFPSLADLKSEILKSGASSTPADDMRRSLIDLGKTTGEALDDILDAHTDGLAVLRSAKCRAQIAAAVPILDAAARICVFGIGPSSALAAYVSILLARSGRRTRTINATGSMLADQLLDLRSGDALLILAYGRLYREVKAVFAEARALDLRTVLITEAADAPLSKLADACVAIPRGRPGRIALHGATLVGLEALVFSLVAANPDAALASLDKLNRLRRATEARGRVEKPKGKEEGKRRSPGWMTASKRARFRK</sequence>
<feature type="compositionally biased region" description="Basic and acidic residues" evidence="4">
    <location>
        <begin position="289"/>
        <end position="305"/>
    </location>
</feature>
<evidence type="ECO:0000256" key="2">
    <source>
        <dbReference type="ARBA" id="ARBA00023125"/>
    </source>
</evidence>
<dbReference type="InterPro" id="IPR001347">
    <property type="entry name" value="SIS_dom"/>
</dbReference>
<evidence type="ECO:0000256" key="4">
    <source>
        <dbReference type="SAM" id="MobiDB-lite"/>
    </source>
</evidence>
<evidence type="ECO:0000259" key="5">
    <source>
        <dbReference type="PROSITE" id="PS51071"/>
    </source>
</evidence>
<feature type="region of interest" description="Disordered" evidence="4">
    <location>
        <begin position="289"/>
        <end position="321"/>
    </location>
</feature>
<dbReference type="PANTHER" id="PTHR30514:SF18">
    <property type="entry name" value="RPIR-FAMILY TRANSCRIPTIONAL REGULATOR"/>
    <property type="match status" value="1"/>
</dbReference>
<reference evidence="7 8" key="1">
    <citation type="submission" date="2020-09" db="EMBL/GenBank/DDBJ databases">
        <title>Complete genomes of bradyrhizobia occurring on native shrubby legumes in Australia.</title>
        <authorList>
            <person name="Lafay B."/>
        </authorList>
    </citation>
    <scope>NUCLEOTIDE SEQUENCE [LARGE SCALE GENOMIC DNA]</scope>
    <source>
        <strain evidence="7 8">BDV5040</strain>
    </source>
</reference>
<evidence type="ECO:0000313" key="8">
    <source>
        <dbReference type="Proteomes" id="UP000594621"/>
    </source>
</evidence>
<dbReference type="Pfam" id="PF01380">
    <property type="entry name" value="SIS"/>
    <property type="match status" value="1"/>
</dbReference>
<dbReference type="PROSITE" id="PS51464">
    <property type="entry name" value="SIS"/>
    <property type="match status" value="1"/>
</dbReference>
<keyword evidence="2" id="KW-0238">DNA-binding</keyword>
<dbReference type="Gene3D" id="1.10.10.10">
    <property type="entry name" value="Winged helix-like DNA-binding domain superfamily/Winged helix DNA-binding domain"/>
    <property type="match status" value="1"/>
</dbReference>
<keyword evidence="1" id="KW-0805">Transcription regulation</keyword>
<dbReference type="InterPro" id="IPR036388">
    <property type="entry name" value="WH-like_DNA-bd_sf"/>
</dbReference>
<dbReference type="EMBL" id="CP061379">
    <property type="protein sequence ID" value="QPF88872.1"/>
    <property type="molecule type" value="Genomic_DNA"/>
</dbReference>
<gene>
    <name evidence="7" type="ORF">IC761_20335</name>
</gene>
<dbReference type="InterPro" id="IPR000281">
    <property type="entry name" value="HTH_RpiR"/>
</dbReference>
<dbReference type="Proteomes" id="UP000594621">
    <property type="component" value="Chromosome"/>
</dbReference>
<dbReference type="InterPro" id="IPR046348">
    <property type="entry name" value="SIS_dom_sf"/>
</dbReference>
<dbReference type="InterPro" id="IPR035472">
    <property type="entry name" value="RpiR-like_SIS"/>
</dbReference>
<dbReference type="InterPro" id="IPR009057">
    <property type="entry name" value="Homeodomain-like_sf"/>
</dbReference>
<dbReference type="KEGG" id="bcou:IC761_20335"/>
<dbReference type="GO" id="GO:0097367">
    <property type="term" value="F:carbohydrate derivative binding"/>
    <property type="evidence" value="ECO:0007669"/>
    <property type="project" value="InterPro"/>
</dbReference>
<proteinExistence type="predicted"/>
<dbReference type="PROSITE" id="PS51071">
    <property type="entry name" value="HTH_RPIR"/>
    <property type="match status" value="1"/>
</dbReference>
<evidence type="ECO:0000256" key="1">
    <source>
        <dbReference type="ARBA" id="ARBA00023015"/>
    </source>
</evidence>
<dbReference type="AlphaFoldDB" id="A0A7S9D0D0"/>
<dbReference type="CDD" id="cd05013">
    <property type="entry name" value="SIS_RpiR"/>
    <property type="match status" value="1"/>
</dbReference>
<feature type="domain" description="SIS" evidence="6">
    <location>
        <begin position="135"/>
        <end position="274"/>
    </location>
</feature>
<organism evidence="7 8">
    <name type="scientific">Bradyrhizobium commune</name>
    <dbReference type="NCBI Taxonomy" id="83627"/>
    <lineage>
        <taxon>Bacteria</taxon>
        <taxon>Pseudomonadati</taxon>
        <taxon>Pseudomonadota</taxon>
        <taxon>Alphaproteobacteria</taxon>
        <taxon>Hyphomicrobiales</taxon>
        <taxon>Nitrobacteraceae</taxon>
        <taxon>Bradyrhizobium</taxon>
    </lineage>
</organism>
<evidence type="ECO:0000256" key="3">
    <source>
        <dbReference type="ARBA" id="ARBA00023163"/>
    </source>
</evidence>
<dbReference type="SUPFAM" id="SSF53697">
    <property type="entry name" value="SIS domain"/>
    <property type="match status" value="1"/>
</dbReference>
<dbReference type="GO" id="GO:1901135">
    <property type="term" value="P:carbohydrate derivative metabolic process"/>
    <property type="evidence" value="ECO:0007669"/>
    <property type="project" value="InterPro"/>
</dbReference>
<dbReference type="InterPro" id="IPR047640">
    <property type="entry name" value="RpiR-like"/>
</dbReference>
<name>A0A7S9D0D0_9BRAD</name>
<accession>A0A7S9D0D0</accession>
<dbReference type="SUPFAM" id="SSF46689">
    <property type="entry name" value="Homeodomain-like"/>
    <property type="match status" value="1"/>
</dbReference>
<keyword evidence="3" id="KW-0804">Transcription</keyword>
<dbReference type="Gene3D" id="3.40.50.10490">
    <property type="entry name" value="Glucose-6-phosphate isomerase like protein, domain 1"/>
    <property type="match status" value="1"/>
</dbReference>
<dbReference type="RefSeq" id="WP_195798422.1">
    <property type="nucleotide sequence ID" value="NZ_CP061379.1"/>
</dbReference>
<dbReference type="GO" id="GO:0003677">
    <property type="term" value="F:DNA binding"/>
    <property type="evidence" value="ECO:0007669"/>
    <property type="project" value="UniProtKB-KW"/>
</dbReference>
<protein>
    <submittedName>
        <fullName evidence="7">MurR/RpiR family transcriptional regulator</fullName>
    </submittedName>
</protein>
<dbReference type="GO" id="GO:0003700">
    <property type="term" value="F:DNA-binding transcription factor activity"/>
    <property type="evidence" value="ECO:0007669"/>
    <property type="project" value="InterPro"/>
</dbReference>
<dbReference type="PANTHER" id="PTHR30514">
    <property type="entry name" value="GLUCOKINASE"/>
    <property type="match status" value="1"/>
</dbReference>
<feature type="domain" description="HTH rpiR-type" evidence="5">
    <location>
        <begin position="12"/>
        <end position="88"/>
    </location>
</feature>